<feature type="domain" description="23S rRNA (guanine(745)-N(1))-methyltransferase N-terminal" evidence="4">
    <location>
        <begin position="14"/>
        <end position="56"/>
    </location>
</feature>
<dbReference type="EMBL" id="AICQ01000048">
    <property type="protein sequence ID" value="EID18736.1"/>
    <property type="molecule type" value="Genomic_DNA"/>
</dbReference>
<feature type="domain" description="Methyltransferase" evidence="3">
    <location>
        <begin position="96"/>
        <end position="180"/>
    </location>
</feature>
<dbReference type="CDD" id="cd02440">
    <property type="entry name" value="AdoMet_MTases"/>
    <property type="match status" value="1"/>
</dbReference>
<feature type="binding site" evidence="1">
    <location>
        <position position="16"/>
    </location>
    <ligand>
        <name>Zn(2+)</name>
        <dbReference type="ChEBI" id="CHEBI:29105"/>
    </ligand>
</feature>
<keyword evidence="1" id="KW-0479">Metal-binding</keyword>
<keyword evidence="5" id="KW-0489">Methyltransferase</keyword>
<accession>A0AAD2SUB1</accession>
<dbReference type="GeneID" id="93847783"/>
<gene>
    <name evidence="5" type="ORF">HMPREF1044_1763</name>
</gene>
<dbReference type="InterPro" id="IPR041698">
    <property type="entry name" value="Methyltransf_25"/>
</dbReference>
<dbReference type="InterPro" id="IPR029063">
    <property type="entry name" value="SAM-dependent_MTases_sf"/>
</dbReference>
<dbReference type="GO" id="GO:0032259">
    <property type="term" value="P:methylation"/>
    <property type="evidence" value="ECO:0007669"/>
    <property type="project" value="UniProtKB-KW"/>
</dbReference>
<dbReference type="RefSeq" id="WP_006270601.1">
    <property type="nucleotide sequence ID" value="NZ_AICQ01000048.1"/>
</dbReference>
<feature type="binding site" evidence="1">
    <location>
        <position position="36"/>
    </location>
    <ligand>
        <name>Zn(2+)</name>
        <dbReference type="ChEBI" id="CHEBI:29105"/>
    </ligand>
</feature>
<dbReference type="Proteomes" id="UP000005070">
    <property type="component" value="Unassembled WGS sequence"/>
</dbReference>
<evidence type="ECO:0000256" key="1">
    <source>
        <dbReference type="PIRSR" id="PIRSR018249-1"/>
    </source>
</evidence>
<dbReference type="Gene3D" id="3.40.50.150">
    <property type="entry name" value="Vaccinia Virus protein VP39"/>
    <property type="match status" value="1"/>
</dbReference>
<evidence type="ECO:0000256" key="2">
    <source>
        <dbReference type="PIRSR" id="PIRSR018249-2"/>
    </source>
</evidence>
<dbReference type="GO" id="GO:0046872">
    <property type="term" value="F:metal ion binding"/>
    <property type="evidence" value="ECO:0007669"/>
    <property type="project" value="UniProtKB-KW"/>
</dbReference>
<dbReference type="Pfam" id="PF13649">
    <property type="entry name" value="Methyltransf_25"/>
    <property type="match status" value="1"/>
</dbReference>
<sequence length="283" mass="32460">MKPKLKRFETANLFACPFCQQALFLAENSLKCNNKHSFDLAKFGYVNLAPQVKQSKDYDKTNFQNRQLILEAGFYQPILNKLLDILTSFPQHANLLDIGCGEGYYARNLQAQMTDQHIYAFDLSKESIQLAAKSDHSMAVNWFVGDLAHLSIQDTSMDVILDIFSPANYQEFQRVLRKNGLLIKVIPNNQHLQEIRSIVAEQLTNTNYSNQNILDHFKESFTIIDSYDVAGTFSLKENEKMALLKMTPLLFNMDIEKIDWSSLHEITIAAKILVGQEKQTQKR</sequence>
<dbReference type="SUPFAM" id="SSF53335">
    <property type="entry name" value="S-adenosyl-L-methionine-dependent methyltransferases"/>
    <property type="match status" value="1"/>
</dbReference>
<feature type="binding site" evidence="2">
    <location>
        <begin position="102"/>
        <end position="103"/>
    </location>
    <ligand>
        <name>S-adenosyl-L-methionine</name>
        <dbReference type="ChEBI" id="CHEBI:59789"/>
    </ligand>
</feature>
<name>A0AAD2SUB1_STRCV</name>
<evidence type="ECO:0000259" key="3">
    <source>
        <dbReference type="Pfam" id="PF13649"/>
    </source>
</evidence>
<comment type="caution">
    <text evidence="5">The sequence shown here is derived from an EMBL/GenBank/DDBJ whole genome shotgun (WGS) entry which is preliminary data.</text>
</comment>
<feature type="binding site" evidence="2">
    <location>
        <position position="75"/>
    </location>
    <ligand>
        <name>S-adenosyl-L-methionine</name>
        <dbReference type="ChEBI" id="CHEBI:59789"/>
    </ligand>
</feature>
<dbReference type="InterPro" id="IPR016718">
    <property type="entry name" value="rRNA_m1G-MeTrfase_A_prd"/>
</dbReference>
<feature type="binding site" evidence="2">
    <location>
        <position position="191"/>
    </location>
    <ligand>
        <name>S-adenosyl-L-methionine</name>
        <dbReference type="ChEBI" id="CHEBI:59789"/>
    </ligand>
</feature>
<keyword evidence="2" id="KW-0949">S-adenosyl-L-methionine</keyword>
<dbReference type="Pfam" id="PF21302">
    <property type="entry name" value="Zn_ribbon_RlmA"/>
    <property type="match status" value="1"/>
</dbReference>
<keyword evidence="5" id="KW-0808">Transferase</keyword>
<dbReference type="AlphaFoldDB" id="A0AAD2SUB1"/>
<dbReference type="InterPro" id="IPR048647">
    <property type="entry name" value="RlmA_N"/>
</dbReference>
<evidence type="ECO:0000259" key="4">
    <source>
        <dbReference type="Pfam" id="PF21302"/>
    </source>
</evidence>
<evidence type="ECO:0000313" key="5">
    <source>
        <dbReference type="EMBL" id="EID18736.1"/>
    </source>
</evidence>
<feature type="binding site" evidence="1">
    <location>
        <position position="19"/>
    </location>
    <ligand>
        <name>Zn(2+)</name>
        <dbReference type="ChEBI" id="CHEBI:29105"/>
    </ligand>
</feature>
<dbReference type="GO" id="GO:0008168">
    <property type="term" value="F:methyltransferase activity"/>
    <property type="evidence" value="ECO:0007669"/>
    <property type="project" value="UniProtKB-KW"/>
</dbReference>
<dbReference type="PIRSF" id="PIRSF018249">
    <property type="entry name" value="MyrA_prd"/>
    <property type="match status" value="1"/>
</dbReference>
<keyword evidence="1" id="KW-0862">Zinc</keyword>
<feature type="binding site" evidence="1">
    <location>
        <position position="32"/>
    </location>
    <ligand>
        <name>Zn(2+)</name>
        <dbReference type="ChEBI" id="CHEBI:29105"/>
    </ligand>
</feature>
<proteinExistence type="predicted"/>
<evidence type="ECO:0000313" key="6">
    <source>
        <dbReference type="Proteomes" id="UP000005070"/>
    </source>
</evidence>
<protein>
    <submittedName>
        <fullName evidence="5">Methyltransferase domain protein</fullName>
    </submittedName>
</protein>
<reference evidence="5 6" key="1">
    <citation type="submission" date="2012-01" db="EMBL/GenBank/DDBJ databases">
        <authorList>
            <person name="Harkins D.M."/>
            <person name="Madupu R."/>
            <person name="Durkin A.S."/>
            <person name="Torralba M."/>
            <person name="Methe B."/>
            <person name="Sutton G.G."/>
            <person name="Nelson K.E."/>
        </authorList>
    </citation>
    <scope>NUCLEOTIDE SEQUENCE [LARGE SCALE GENOMIC DNA]</scope>
    <source>
        <strain evidence="5 6">SK53</strain>
    </source>
</reference>
<organism evidence="5 6">
    <name type="scientific">Streptococcus constellatus subsp. constellatus SK53</name>
    <dbReference type="NCBI Taxonomy" id="1095730"/>
    <lineage>
        <taxon>Bacteria</taxon>
        <taxon>Bacillati</taxon>
        <taxon>Bacillota</taxon>
        <taxon>Bacilli</taxon>
        <taxon>Lactobacillales</taxon>
        <taxon>Streptococcaceae</taxon>
        <taxon>Streptococcus</taxon>
        <taxon>Streptococcus anginosus group</taxon>
    </lineage>
</organism>